<proteinExistence type="predicted"/>
<dbReference type="AlphaFoldDB" id="A0A2C9KQM8"/>
<name>A0A2C9KQM8_BIOGL</name>
<dbReference type="VEuPathDB" id="VectorBase:BGLB022402"/>
<dbReference type="EnsemblMetazoa" id="BGLB022402-RA">
    <property type="protein sequence ID" value="BGLB022402-PA"/>
    <property type="gene ID" value="BGLB022402"/>
</dbReference>
<reference evidence="2" key="1">
    <citation type="submission" date="2020-05" db="UniProtKB">
        <authorList>
            <consortium name="EnsemblMetazoa"/>
        </authorList>
    </citation>
    <scope>IDENTIFICATION</scope>
    <source>
        <strain evidence="2">BB02</strain>
    </source>
</reference>
<dbReference type="OrthoDB" id="6136119at2759"/>
<protein>
    <recommendedName>
        <fullName evidence="1">IgGFc-binding protein N-terminal domain-containing protein</fullName>
    </recommendedName>
</protein>
<accession>A0A2C9KQM8</accession>
<feature type="domain" description="IgGFc-binding protein N-terminal" evidence="1">
    <location>
        <begin position="47"/>
        <end position="195"/>
    </location>
</feature>
<dbReference type="KEGG" id="bgt:106068325"/>
<gene>
    <name evidence="2" type="primary">106068325</name>
</gene>
<evidence type="ECO:0000313" key="2">
    <source>
        <dbReference type="EnsemblMetazoa" id="BGLB022402-PA"/>
    </source>
</evidence>
<dbReference type="VEuPathDB" id="VectorBase:BGLAX_044423"/>
<dbReference type="Pfam" id="PF17517">
    <property type="entry name" value="IgGFc_binding"/>
    <property type="match status" value="1"/>
</dbReference>
<dbReference type="InterPro" id="IPR035234">
    <property type="entry name" value="IgGFc-bd_N"/>
</dbReference>
<evidence type="ECO:0000259" key="1">
    <source>
        <dbReference type="Pfam" id="PF17517"/>
    </source>
</evidence>
<evidence type="ECO:0000313" key="3">
    <source>
        <dbReference type="Proteomes" id="UP000076420"/>
    </source>
</evidence>
<organism evidence="2 3">
    <name type="scientific">Biomphalaria glabrata</name>
    <name type="common">Bloodfluke planorb</name>
    <name type="synonym">Freshwater snail</name>
    <dbReference type="NCBI Taxonomy" id="6526"/>
    <lineage>
        <taxon>Eukaryota</taxon>
        <taxon>Metazoa</taxon>
        <taxon>Spiralia</taxon>
        <taxon>Lophotrochozoa</taxon>
        <taxon>Mollusca</taxon>
        <taxon>Gastropoda</taxon>
        <taxon>Heterobranchia</taxon>
        <taxon>Euthyneura</taxon>
        <taxon>Panpulmonata</taxon>
        <taxon>Hygrophila</taxon>
        <taxon>Lymnaeoidea</taxon>
        <taxon>Planorbidae</taxon>
        <taxon>Biomphalaria</taxon>
    </lineage>
</organism>
<dbReference type="Proteomes" id="UP000076420">
    <property type="component" value="Unassembled WGS sequence"/>
</dbReference>
<sequence length="197" mass="22464">MVTVKKDIFLDAMQALPEESWGLQYFVASTDWQTFTISACGNISRKVMSLSGTVVKSYLPIGVIVGTCYVSYNDCANQGNYSQLALEMLMPAQTYGYCFIPVALNPVHSDVRLQAVTLYDRTTIWYTSFENVKVRQRVDHSDTAIYFRYKAISLVNANRAIQLVYMMESMCTECEMNMTVTLCMVVPIELFYDVYAW</sequence>